<evidence type="ECO:0000256" key="1">
    <source>
        <dbReference type="ARBA" id="ARBA00009941"/>
    </source>
</evidence>
<dbReference type="Pfam" id="PF20985">
    <property type="entry name" value="Legum_prodom"/>
    <property type="match status" value="1"/>
</dbReference>
<dbReference type="EC" id="3.4.22.34" evidence="3"/>
<dbReference type="Gene3D" id="3.40.50.1460">
    <property type="match status" value="1"/>
</dbReference>
<dbReference type="EMBL" id="PSQE01000007">
    <property type="protein sequence ID" value="RHN45084.1"/>
    <property type="molecule type" value="Genomic_DNA"/>
</dbReference>
<dbReference type="GO" id="GO:0006508">
    <property type="term" value="P:proteolysis"/>
    <property type="evidence" value="ECO:0007669"/>
    <property type="project" value="InterPro"/>
</dbReference>
<dbReference type="Gramene" id="rna39287">
    <property type="protein sequence ID" value="RHN45084.1"/>
    <property type="gene ID" value="gene39287"/>
</dbReference>
<dbReference type="PANTHER" id="PTHR12000">
    <property type="entry name" value="HEMOGLOBINASE FAMILY MEMBER"/>
    <property type="match status" value="1"/>
</dbReference>
<organism evidence="3">
    <name type="scientific">Medicago truncatula</name>
    <name type="common">Barrel medic</name>
    <name type="synonym">Medicago tribuloides</name>
    <dbReference type="NCBI Taxonomy" id="3880"/>
    <lineage>
        <taxon>Eukaryota</taxon>
        <taxon>Viridiplantae</taxon>
        <taxon>Streptophyta</taxon>
        <taxon>Embryophyta</taxon>
        <taxon>Tracheophyta</taxon>
        <taxon>Spermatophyta</taxon>
        <taxon>Magnoliopsida</taxon>
        <taxon>eudicotyledons</taxon>
        <taxon>Gunneridae</taxon>
        <taxon>Pentapetalae</taxon>
        <taxon>rosids</taxon>
        <taxon>fabids</taxon>
        <taxon>Fabales</taxon>
        <taxon>Fabaceae</taxon>
        <taxon>Papilionoideae</taxon>
        <taxon>50 kb inversion clade</taxon>
        <taxon>NPAAA clade</taxon>
        <taxon>Hologalegina</taxon>
        <taxon>IRL clade</taxon>
        <taxon>Trifolieae</taxon>
        <taxon>Medicago</taxon>
    </lineage>
</organism>
<proteinExistence type="inferred from homology"/>
<name>A0A396H065_MEDTR</name>
<dbReference type="GO" id="GO:0004197">
    <property type="term" value="F:cysteine-type endopeptidase activity"/>
    <property type="evidence" value="ECO:0007669"/>
    <property type="project" value="UniProtKB-EC"/>
</dbReference>
<feature type="domain" description="Legumain prodomain" evidence="2">
    <location>
        <begin position="102"/>
        <end position="198"/>
    </location>
</feature>
<comment type="similarity">
    <text evidence="1">Belongs to the peptidase C13 family.</text>
</comment>
<dbReference type="AlphaFoldDB" id="A0A396H065"/>
<dbReference type="CDD" id="cd21115">
    <property type="entry name" value="legumain_C"/>
    <property type="match status" value="1"/>
</dbReference>
<evidence type="ECO:0000313" key="3">
    <source>
        <dbReference type="EMBL" id="RHN45084.1"/>
    </source>
</evidence>
<dbReference type="PANTHER" id="PTHR12000:SF52">
    <property type="entry name" value="LEGUMAIN PROTEIN-RELATED"/>
    <property type="match status" value="1"/>
</dbReference>
<comment type="caution">
    <text evidence="3">The sequence shown here is derived from an EMBL/GenBank/DDBJ whole genome shotgun (WGS) entry which is preliminary data.</text>
</comment>
<dbReference type="InterPro" id="IPR048501">
    <property type="entry name" value="Legum_prodom"/>
</dbReference>
<accession>A0A396H065</accession>
<gene>
    <name evidence="3" type="ORF">MtrunA17_Chr7g0226441</name>
</gene>
<dbReference type="InterPro" id="IPR046427">
    <property type="entry name" value="Legumain_prodom_sf"/>
</dbReference>
<reference evidence="3" key="1">
    <citation type="journal article" date="2018" name="Nat. Plants">
        <title>Whole-genome landscape of Medicago truncatula symbiotic genes.</title>
        <authorList>
            <person name="Pecrix Y."/>
            <person name="Gamas P."/>
            <person name="Carrere S."/>
        </authorList>
    </citation>
    <scope>NUCLEOTIDE SEQUENCE</scope>
    <source>
        <tissue evidence="3">Leaves</tissue>
    </source>
</reference>
<sequence>MTKEILKEQYETVRQRTLLSHVLQYGDLNISNDTLITYIGADPTNVNDNFNVTSTTNVFSFDDFKSPNPTRNFGQRDAHLIYLKTKLGRASSGSEDKLKAQKELEVEIARRKHVDNNVHQISDLLFGEEKGSIVMVHVRASGQPLVDNWDCLKTLVKTYESHCGTLSSYGRKYLRAFANMCNNGITVKQMVAASLQACLEKN</sequence>
<dbReference type="Proteomes" id="UP000265566">
    <property type="component" value="Chromosome 7"/>
</dbReference>
<protein>
    <submittedName>
        <fullName evidence="3">Putative legumain protein</fullName>
        <ecNumber evidence="3">3.4.22.34</ecNumber>
    </submittedName>
</protein>
<evidence type="ECO:0000259" key="2">
    <source>
        <dbReference type="Pfam" id="PF20985"/>
    </source>
</evidence>
<dbReference type="InterPro" id="IPR001096">
    <property type="entry name" value="Peptidase_C13"/>
</dbReference>
<dbReference type="Gene3D" id="1.10.132.130">
    <property type="match status" value="1"/>
</dbReference>
<dbReference type="FunFam" id="1.10.132.130:FF:000001">
    <property type="entry name" value="Vacuolar-processing enzyme beta-isozyme"/>
    <property type="match status" value="1"/>
</dbReference>
<keyword evidence="3" id="KW-0378">Hydrolase</keyword>